<feature type="transmembrane region" description="Helical" evidence="1">
    <location>
        <begin position="155"/>
        <end position="178"/>
    </location>
</feature>
<protein>
    <submittedName>
        <fullName evidence="2">Uncharacterized protein</fullName>
    </submittedName>
</protein>
<keyword evidence="1" id="KW-0812">Transmembrane</keyword>
<feature type="transmembrane region" description="Helical" evidence="1">
    <location>
        <begin position="212"/>
        <end position="240"/>
    </location>
</feature>
<sequence>MPFLNWITFCFAPAFDIKTSPLITDIYPKGVIRIALIDIILKSTVLVTGIIGLISTLGKYSKEEQQFMNSVNRGFRGIVHWFLFTSVMLVYFTVATGFDTNGTGASLKIINFIFINPITPLISLALLIFILISLSSKFRNFLKRKLVFSRIKTSIAYGIVFTIVFTAFSVLVSFYFGIGVNLTLDEINKFYMLGVDHTVLVLFDLGKVDDPFYLFVLVFLMIIYSFLISLVRVFLLNIYLDRVTVNIHLKNGGIIEDKFIINPNIDGGIMIGDTYGKSAENKRLIPKTNIEMVTFNRVGYSFGEKRSRANIVNPKNVSEEEFNDLVKEWRSKQKSKHSNF</sequence>
<dbReference type="OrthoDB" id="2665246at2"/>
<organism evidence="2 3">
    <name type="scientific">Paenibacillus lautus</name>
    <name type="common">Bacillus lautus</name>
    <dbReference type="NCBI Taxonomy" id="1401"/>
    <lineage>
        <taxon>Bacteria</taxon>
        <taxon>Bacillati</taxon>
        <taxon>Bacillota</taxon>
        <taxon>Bacilli</taxon>
        <taxon>Bacillales</taxon>
        <taxon>Paenibacillaceae</taxon>
        <taxon>Paenibacillus</taxon>
    </lineage>
</organism>
<dbReference type="AlphaFoldDB" id="A0A1R1AKR0"/>
<evidence type="ECO:0000256" key="1">
    <source>
        <dbReference type="SAM" id="Phobius"/>
    </source>
</evidence>
<feature type="transmembrane region" description="Helical" evidence="1">
    <location>
        <begin position="78"/>
        <end position="98"/>
    </location>
</feature>
<feature type="transmembrane region" description="Helical" evidence="1">
    <location>
        <begin position="31"/>
        <end position="57"/>
    </location>
</feature>
<dbReference type="Proteomes" id="UP000187074">
    <property type="component" value="Unassembled WGS sequence"/>
</dbReference>
<evidence type="ECO:0000313" key="3">
    <source>
        <dbReference type="Proteomes" id="UP000187074"/>
    </source>
</evidence>
<comment type="caution">
    <text evidence="2">The sequence shown here is derived from an EMBL/GenBank/DDBJ whole genome shotgun (WGS) entry which is preliminary data.</text>
</comment>
<feature type="transmembrane region" description="Helical" evidence="1">
    <location>
        <begin position="110"/>
        <end position="134"/>
    </location>
</feature>
<keyword evidence="1" id="KW-1133">Transmembrane helix</keyword>
<dbReference type="RefSeq" id="WP_076326565.1">
    <property type="nucleotide sequence ID" value="NZ_MRTF01000024.1"/>
</dbReference>
<evidence type="ECO:0000313" key="2">
    <source>
        <dbReference type="EMBL" id="OME85997.1"/>
    </source>
</evidence>
<reference evidence="2 3" key="1">
    <citation type="submission" date="2016-11" db="EMBL/GenBank/DDBJ databases">
        <title>Paenibacillus species isolates.</title>
        <authorList>
            <person name="Beno S.M."/>
        </authorList>
    </citation>
    <scope>NUCLEOTIDE SEQUENCE [LARGE SCALE GENOMIC DNA]</scope>
    <source>
        <strain evidence="2 3">FSL F4-0100</strain>
    </source>
</reference>
<proteinExistence type="predicted"/>
<accession>A0A1R1AKR0</accession>
<keyword evidence="1" id="KW-0472">Membrane</keyword>
<gene>
    <name evidence="2" type="ORF">BK123_33260</name>
</gene>
<dbReference type="EMBL" id="MRTF01000024">
    <property type="protein sequence ID" value="OME85997.1"/>
    <property type="molecule type" value="Genomic_DNA"/>
</dbReference>
<name>A0A1R1AKR0_PAELA</name>